<sequence length="58" mass="6720">MQNEQTDNERKKALQNFEKISDSQGDKKVNPASELPLSTPMTMLVRSDQRHETFQPMI</sequence>
<keyword evidence="3" id="KW-1185">Reference proteome</keyword>
<feature type="region of interest" description="Disordered" evidence="1">
    <location>
        <begin position="1"/>
        <end position="39"/>
    </location>
</feature>
<proteinExistence type="predicted"/>
<gene>
    <name evidence="2" type="ORF">FHR92_004825</name>
</gene>
<protein>
    <submittedName>
        <fullName evidence="2">Uncharacterized protein</fullName>
    </submittedName>
</protein>
<evidence type="ECO:0000313" key="3">
    <source>
        <dbReference type="Proteomes" id="UP000567067"/>
    </source>
</evidence>
<name>A0A7W3SY04_9BACL</name>
<comment type="caution">
    <text evidence="2">The sequence shown here is derived from an EMBL/GenBank/DDBJ whole genome shotgun (WGS) entry which is preliminary data.</text>
</comment>
<accession>A0A7W3SY04</accession>
<feature type="compositionally biased region" description="Basic and acidic residues" evidence="1">
    <location>
        <begin position="19"/>
        <end position="29"/>
    </location>
</feature>
<dbReference type="RefSeq" id="WP_182539836.1">
    <property type="nucleotide sequence ID" value="NZ_JACJIP010000047.1"/>
</dbReference>
<dbReference type="Proteomes" id="UP000567067">
    <property type="component" value="Unassembled WGS sequence"/>
</dbReference>
<evidence type="ECO:0000256" key="1">
    <source>
        <dbReference type="SAM" id="MobiDB-lite"/>
    </source>
</evidence>
<dbReference type="EMBL" id="JACJIP010000047">
    <property type="protein sequence ID" value="MBA9088329.1"/>
    <property type="molecule type" value="Genomic_DNA"/>
</dbReference>
<reference evidence="2 3" key="1">
    <citation type="submission" date="2020-08" db="EMBL/GenBank/DDBJ databases">
        <title>Genomic Encyclopedia of Type Strains, Phase III (KMG-III): the genomes of soil and plant-associated and newly described type strains.</title>
        <authorList>
            <person name="Whitman W."/>
        </authorList>
    </citation>
    <scope>NUCLEOTIDE SEQUENCE [LARGE SCALE GENOMIC DNA]</scope>
    <source>
        <strain evidence="2 3">CECT 8693</strain>
    </source>
</reference>
<dbReference type="AlphaFoldDB" id="A0A7W3SY04"/>
<evidence type="ECO:0000313" key="2">
    <source>
        <dbReference type="EMBL" id="MBA9088329.1"/>
    </source>
</evidence>
<organism evidence="2 3">
    <name type="scientific">Fontibacillus solani</name>
    <dbReference type="NCBI Taxonomy" id="1572857"/>
    <lineage>
        <taxon>Bacteria</taxon>
        <taxon>Bacillati</taxon>
        <taxon>Bacillota</taxon>
        <taxon>Bacilli</taxon>
        <taxon>Bacillales</taxon>
        <taxon>Paenibacillaceae</taxon>
        <taxon>Fontibacillus</taxon>
    </lineage>
</organism>